<dbReference type="STRING" id="158607.A0A2P5IFZ4"/>
<gene>
    <name evidence="14" type="ORF">DHEL01_v200171</name>
</gene>
<evidence type="ECO:0000256" key="2">
    <source>
        <dbReference type="ARBA" id="ARBA00022692"/>
    </source>
</evidence>
<feature type="compositionally biased region" description="Polar residues" evidence="11">
    <location>
        <begin position="808"/>
        <end position="825"/>
    </location>
</feature>
<keyword evidence="2" id="KW-0812">Transmembrane</keyword>
<evidence type="ECO:0000256" key="7">
    <source>
        <dbReference type="ARBA" id="ARBA00023180"/>
    </source>
</evidence>
<dbReference type="InParanoid" id="A0A2P5IFZ4"/>
<protein>
    <recommendedName>
        <fullName evidence="10">SUN-like protein 1</fullName>
    </recommendedName>
</protein>
<dbReference type="Proteomes" id="UP000094444">
    <property type="component" value="Unassembled WGS sequence"/>
</dbReference>
<dbReference type="InterPro" id="IPR012919">
    <property type="entry name" value="SUN_dom"/>
</dbReference>
<keyword evidence="5" id="KW-1133">Transmembrane helix</keyword>
<accession>A0A2P5IFZ4</accession>
<evidence type="ECO:0000256" key="12">
    <source>
        <dbReference type="SAM" id="SignalP"/>
    </source>
</evidence>
<reference evidence="14" key="1">
    <citation type="submission" date="2017-09" db="EMBL/GenBank/DDBJ databases">
        <title>Polyketide synthases of a Diaporthe helianthi virulent isolate.</title>
        <authorList>
            <person name="Baroncelli R."/>
        </authorList>
    </citation>
    <scope>NUCLEOTIDE SEQUENCE [LARGE SCALE GENOMIC DNA]</scope>
    <source>
        <strain evidence="14">7/96</strain>
    </source>
</reference>
<keyword evidence="6" id="KW-0472">Membrane</keyword>
<evidence type="ECO:0000256" key="8">
    <source>
        <dbReference type="ARBA" id="ARBA00061226"/>
    </source>
</evidence>
<organism evidence="14 15">
    <name type="scientific">Diaporthe helianthi</name>
    <dbReference type="NCBI Taxonomy" id="158607"/>
    <lineage>
        <taxon>Eukaryota</taxon>
        <taxon>Fungi</taxon>
        <taxon>Dikarya</taxon>
        <taxon>Ascomycota</taxon>
        <taxon>Pezizomycotina</taxon>
        <taxon>Sordariomycetes</taxon>
        <taxon>Sordariomycetidae</taxon>
        <taxon>Diaporthales</taxon>
        <taxon>Diaporthaceae</taxon>
        <taxon>Diaporthe</taxon>
    </lineage>
</organism>
<feature type="signal peptide" evidence="12">
    <location>
        <begin position="1"/>
        <end position="24"/>
    </location>
</feature>
<feature type="compositionally biased region" description="Low complexity" evidence="11">
    <location>
        <begin position="524"/>
        <end position="565"/>
    </location>
</feature>
<feature type="region of interest" description="Disordered" evidence="11">
    <location>
        <begin position="804"/>
        <end position="1008"/>
    </location>
</feature>
<proteinExistence type="inferred from homology"/>
<feature type="compositionally biased region" description="Acidic residues" evidence="11">
    <location>
        <begin position="412"/>
        <end position="421"/>
    </location>
</feature>
<dbReference type="EMBL" id="MAVT02000006">
    <property type="protein sequence ID" value="POS81439.1"/>
    <property type="molecule type" value="Genomic_DNA"/>
</dbReference>
<dbReference type="PROSITE" id="PS51469">
    <property type="entry name" value="SUN"/>
    <property type="match status" value="1"/>
</dbReference>
<keyword evidence="3 12" id="KW-0732">Signal</keyword>
<feature type="compositionally biased region" description="Low complexity" evidence="11">
    <location>
        <begin position="626"/>
        <end position="645"/>
    </location>
</feature>
<evidence type="ECO:0000256" key="6">
    <source>
        <dbReference type="ARBA" id="ARBA00023136"/>
    </source>
</evidence>
<comment type="subcellular location">
    <subcellularLocation>
        <location evidence="1">Endoplasmic reticulum membrane</location>
        <topology evidence="1">Single-pass type I membrane protein</topology>
    </subcellularLocation>
</comment>
<evidence type="ECO:0000256" key="10">
    <source>
        <dbReference type="ARBA" id="ARBA00075366"/>
    </source>
</evidence>
<evidence type="ECO:0000256" key="3">
    <source>
        <dbReference type="ARBA" id="ARBA00022729"/>
    </source>
</evidence>
<feature type="chain" id="PRO_5015160626" description="SUN-like protein 1" evidence="12">
    <location>
        <begin position="25"/>
        <end position="1008"/>
    </location>
</feature>
<feature type="domain" description="SUN" evidence="13">
    <location>
        <begin position="235"/>
        <end position="403"/>
    </location>
</feature>
<name>A0A2P5IFZ4_DIAHE</name>
<dbReference type="FunFam" id="2.60.120.260:FF:000099">
    <property type="entry name" value="Uncharacterized protein, isoform C"/>
    <property type="match status" value="1"/>
</dbReference>
<feature type="compositionally biased region" description="Low complexity" evidence="11">
    <location>
        <begin position="86"/>
        <end position="98"/>
    </location>
</feature>
<comment type="caution">
    <text evidence="14">The sequence shown here is derived from an EMBL/GenBank/DDBJ whole genome shotgun (WGS) entry which is preliminary data.</text>
</comment>
<dbReference type="AlphaFoldDB" id="A0A2P5IFZ4"/>
<dbReference type="Gene3D" id="2.60.120.260">
    <property type="entry name" value="Galactose-binding domain-like"/>
    <property type="match status" value="1"/>
</dbReference>
<evidence type="ECO:0000256" key="11">
    <source>
        <dbReference type="SAM" id="MobiDB-lite"/>
    </source>
</evidence>
<dbReference type="Pfam" id="PF07738">
    <property type="entry name" value="Sad1_UNC"/>
    <property type="match status" value="1"/>
</dbReference>
<dbReference type="OrthoDB" id="266334at2759"/>
<feature type="region of interest" description="Disordered" evidence="11">
    <location>
        <begin position="489"/>
        <end position="573"/>
    </location>
</feature>
<evidence type="ECO:0000313" key="14">
    <source>
        <dbReference type="EMBL" id="POS81439.1"/>
    </source>
</evidence>
<evidence type="ECO:0000259" key="13">
    <source>
        <dbReference type="PROSITE" id="PS51469"/>
    </source>
</evidence>
<sequence>MRLPFLSPPSLRALLLLGPPVLSAAHSSTEISLGASTGLCEARTINYITHTLPQLCLPTAWSASQQHVGKATNTTATATSQTGPMTETAAATATATATQSTRRDEASAEKSSQADVSNDQNAQDGKQGTPEADTKAKQAEEDSEDLATESFMSFDEWKAMMLKKSGQDLADLRDRKRREARDADPGVGGGLDGWGEDGEISLDFDVLSDKISGMTATDSSRAGAVSTNTPSAEVQDTTVYDNGVAHYRRPKDAGKTCKERFSYSSFDGGATVLKTSPGAQNSKAILVENKDSYMLFTCSQENKFVIVELSEDVLVDTVVIANFEFFSSMIRSFRVSVSDKYPVKMEKWKDLGTFQARNSRDIQSFLIENPKIWAKYIRIELLSHYGNEYYCPVSLLRVHGTRMLDSWKDGEAGLEDDEPAETIDGPEAVPEDESMHQSASEEEAEPTHAAETEATIALSEMSLENGLSPWYPPLFNDSSYDTCGIGTPTMTETIDVSPSPLPNNSIPSSSQAAVAVSTDDRAVSATAGNSTAQSTAASSPSSNTATLTNLPSNTTTSSVSHTATSNRAADTAGNTIQSVQKIVESDIPKSSVTPPKASASAKTQNSPPSKPVAKNSAAGHSSQQPSKTNTQNRSTTNTSSSTAASPTVQESFFKSVSKRLQFLESNTTLSLQYIEEQSKFLQEALKKMERRQISRVDSFLDNLNSTVFSELRRVRQDYDQIWQSTVIALETQREQSQRDIIALRDEVIFQKRMAIFQSVLLLCCLVLVVFSRGVFGGGGVSVDQWPITSTSQFFNSYLGSPRWPPGSPQSISRSNTPDRSGNVVTPQPVGAQTPVPRHGVARRRVSYAEKLLPLTPTSEEFDSNDNGTPPPPLLRPHAQKAPKIRINEVTPDEEYFDRGRLDQGSDGTSTTTPQALEPVREDPMSTVAMGVGEDEEGDDEDEFSDNASAPALDSRESTLEVESVQRLDDLDDETTGPSKPPLTRSPLSVLGAESPRKPLPALPEQDPP</sequence>
<feature type="region of interest" description="Disordered" evidence="11">
    <location>
        <begin position="409"/>
        <end position="450"/>
    </location>
</feature>
<evidence type="ECO:0000256" key="9">
    <source>
        <dbReference type="ARBA" id="ARBA00064635"/>
    </source>
</evidence>
<keyword evidence="7" id="KW-0325">Glycoprotein</keyword>
<feature type="compositionally biased region" description="Basic and acidic residues" evidence="11">
    <location>
        <begin position="953"/>
        <end position="968"/>
    </location>
</feature>
<feature type="region of interest" description="Disordered" evidence="11">
    <location>
        <begin position="72"/>
        <end position="148"/>
    </location>
</feature>
<dbReference type="GO" id="GO:0005789">
    <property type="term" value="C:endoplasmic reticulum membrane"/>
    <property type="evidence" value="ECO:0007669"/>
    <property type="project" value="UniProtKB-SubCell"/>
</dbReference>
<feature type="region of interest" description="Disordered" evidence="11">
    <location>
        <begin position="585"/>
        <end position="648"/>
    </location>
</feature>
<comment type="subunit">
    <text evidence="9">Interacts with EMP65.</text>
</comment>
<dbReference type="PANTHER" id="PTHR12953:SF0">
    <property type="entry name" value="SUN DOMAIN-CONTAINING OSSIFICATION FACTOR"/>
    <property type="match status" value="1"/>
</dbReference>
<feature type="region of interest" description="Disordered" evidence="11">
    <location>
        <begin position="176"/>
        <end position="195"/>
    </location>
</feature>
<evidence type="ECO:0000256" key="5">
    <source>
        <dbReference type="ARBA" id="ARBA00022989"/>
    </source>
</evidence>
<dbReference type="PANTHER" id="PTHR12953">
    <property type="entry name" value="MEMBRANE PROTEIN CH1 RELATED"/>
    <property type="match status" value="1"/>
</dbReference>
<evidence type="ECO:0000313" key="15">
    <source>
        <dbReference type="Proteomes" id="UP000094444"/>
    </source>
</evidence>
<feature type="compositionally biased region" description="Polar residues" evidence="11">
    <location>
        <begin position="905"/>
        <end position="914"/>
    </location>
</feature>
<dbReference type="FunCoup" id="A0A2P5IFZ4">
    <property type="interactions" value="40"/>
</dbReference>
<keyword evidence="4" id="KW-0256">Endoplasmic reticulum</keyword>
<feature type="compositionally biased region" description="Polar residues" evidence="11">
    <location>
        <begin position="109"/>
        <end position="126"/>
    </location>
</feature>
<feature type="compositionally biased region" description="Acidic residues" evidence="11">
    <location>
        <begin position="932"/>
        <end position="944"/>
    </location>
</feature>
<feature type="compositionally biased region" description="Pro residues" evidence="11">
    <location>
        <begin position="997"/>
        <end position="1008"/>
    </location>
</feature>
<keyword evidence="15" id="KW-1185">Reference proteome</keyword>
<evidence type="ECO:0000256" key="4">
    <source>
        <dbReference type="ARBA" id="ARBA00022824"/>
    </source>
</evidence>
<evidence type="ECO:0000256" key="1">
    <source>
        <dbReference type="ARBA" id="ARBA00004115"/>
    </source>
</evidence>
<comment type="similarity">
    <text evidence="8">Belongs to the SLP1 family.</text>
</comment>
<dbReference type="SUPFAM" id="SSF49785">
    <property type="entry name" value="Galactose-binding domain-like"/>
    <property type="match status" value="1"/>
</dbReference>
<dbReference type="InterPro" id="IPR045120">
    <property type="entry name" value="Suco/Slp1-like"/>
</dbReference>
<dbReference type="GO" id="GO:0034975">
    <property type="term" value="P:protein folding in endoplasmic reticulum"/>
    <property type="evidence" value="ECO:0007669"/>
    <property type="project" value="TreeGrafter"/>
</dbReference>
<dbReference type="InterPro" id="IPR008979">
    <property type="entry name" value="Galactose-bd-like_sf"/>
</dbReference>